<keyword evidence="2" id="KW-1003">Cell membrane</keyword>
<comment type="subcellular location">
    <subcellularLocation>
        <location evidence="1">Cell membrane</location>
        <topology evidence="1">Multi-pass membrane protein</topology>
    </subcellularLocation>
</comment>
<feature type="transmembrane region" description="Helical" evidence="6">
    <location>
        <begin position="61"/>
        <end position="84"/>
    </location>
</feature>
<organism evidence="7 8">
    <name type="scientific">Paracidovorax avenae (strain ATCC 19860 / DSM 7227 / CCUG 15838 / JCM 20985 / LMG 2117 / NCPPB 1011)</name>
    <name type="common">Acidovorax avenae</name>
    <dbReference type="NCBI Taxonomy" id="643561"/>
    <lineage>
        <taxon>Bacteria</taxon>
        <taxon>Pseudomonadati</taxon>
        <taxon>Pseudomonadota</taxon>
        <taxon>Betaproteobacteria</taxon>
        <taxon>Burkholderiales</taxon>
        <taxon>Comamonadaceae</taxon>
        <taxon>Paracidovorax</taxon>
    </lineage>
</organism>
<evidence type="ECO:0000256" key="6">
    <source>
        <dbReference type="SAM" id="Phobius"/>
    </source>
</evidence>
<keyword evidence="5 6" id="KW-0472">Membrane</keyword>
<dbReference type="EMBL" id="CP002521">
    <property type="protein sequence ID" value="ADX48101.1"/>
    <property type="molecule type" value="Genomic_DNA"/>
</dbReference>
<accession>F0Q620</accession>
<keyword evidence="8" id="KW-1185">Reference proteome</keyword>
<evidence type="ECO:0000313" key="8">
    <source>
        <dbReference type="Proteomes" id="UP000002482"/>
    </source>
</evidence>
<feature type="transmembrane region" description="Helical" evidence="6">
    <location>
        <begin position="26"/>
        <end position="49"/>
    </location>
</feature>
<reference evidence="7" key="1">
    <citation type="submission" date="2011-02" db="EMBL/GenBank/DDBJ databases">
        <title>Complete sequence of Acidovorax avenae subsp. avenae ATCC 19860.</title>
        <authorList>
            <consortium name="US DOE Joint Genome Institute"/>
            <person name="Lucas S."/>
            <person name="Copeland A."/>
            <person name="Lapidus A."/>
            <person name="Cheng J.-F."/>
            <person name="Goodwin L."/>
            <person name="Pitluck S."/>
            <person name="Chertkov O."/>
            <person name="Held B."/>
            <person name="Detter J.C."/>
            <person name="Han C."/>
            <person name="Tapia R."/>
            <person name="Land M."/>
            <person name="Hauser L."/>
            <person name="Kyrpides N."/>
            <person name="Ivanova N."/>
            <person name="Ovchinnikova G."/>
            <person name="Pagani I."/>
            <person name="Gordon S."/>
            <person name="Woyke T."/>
        </authorList>
    </citation>
    <scope>NUCLEOTIDE SEQUENCE</scope>
    <source>
        <strain evidence="7">ATCC 19860</strain>
    </source>
</reference>
<feature type="transmembrane region" description="Helical" evidence="6">
    <location>
        <begin position="173"/>
        <end position="197"/>
    </location>
</feature>
<dbReference type="GO" id="GO:0015171">
    <property type="term" value="F:amino acid transmembrane transporter activity"/>
    <property type="evidence" value="ECO:0007669"/>
    <property type="project" value="TreeGrafter"/>
</dbReference>
<dbReference type="InterPro" id="IPR001123">
    <property type="entry name" value="LeuE-type"/>
</dbReference>
<dbReference type="HOGENOM" id="CLU_087840_1_1_4"/>
<feature type="transmembrane region" description="Helical" evidence="6">
    <location>
        <begin position="139"/>
        <end position="161"/>
    </location>
</feature>
<dbReference type="GO" id="GO:0005886">
    <property type="term" value="C:plasma membrane"/>
    <property type="evidence" value="ECO:0007669"/>
    <property type="project" value="UniProtKB-SubCell"/>
</dbReference>
<sequence length="229" mass="23447">MPEAGRIGFIAVAGLPTIDGMPLLDVFLSSLVIGLSIAAPVGPIGILVIQRSLGHGPRAGLATGLGAATADAVYGAIGACGVHWLVQALVAVRVPLVWAGAAFLLWMAWQIARAPAAGHGTGASGGPARSGWRHFVHTFALTLSNPATILSFIAVFGAMAGRSAATVAATAPVAMVAGVFVGSALWWLFLSTAVGLLRDRFDARWHLRINRISAAVLAAFALWQIAAVS</sequence>
<proteinExistence type="predicted"/>
<dbReference type="Proteomes" id="UP000002482">
    <property type="component" value="Chromosome"/>
</dbReference>
<keyword evidence="3 6" id="KW-0812">Transmembrane</keyword>
<name>F0Q620_PARA1</name>
<protein>
    <submittedName>
        <fullName evidence="7">Lysine exporter protein (LYSE/YGGA)</fullName>
    </submittedName>
</protein>
<feature type="transmembrane region" description="Helical" evidence="6">
    <location>
        <begin position="90"/>
        <end position="109"/>
    </location>
</feature>
<evidence type="ECO:0000313" key="7">
    <source>
        <dbReference type="EMBL" id="ADX48101.1"/>
    </source>
</evidence>
<evidence type="ECO:0000256" key="3">
    <source>
        <dbReference type="ARBA" id="ARBA00022692"/>
    </source>
</evidence>
<evidence type="ECO:0000256" key="2">
    <source>
        <dbReference type="ARBA" id="ARBA00022475"/>
    </source>
</evidence>
<gene>
    <name evidence="7" type="ordered locus">Acav_4217</name>
</gene>
<dbReference type="PANTHER" id="PTHR30086">
    <property type="entry name" value="ARGININE EXPORTER PROTEIN ARGO"/>
    <property type="match status" value="1"/>
</dbReference>
<dbReference type="AlphaFoldDB" id="F0Q620"/>
<dbReference type="KEGG" id="aaa:Acav_4217"/>
<evidence type="ECO:0000256" key="4">
    <source>
        <dbReference type="ARBA" id="ARBA00022989"/>
    </source>
</evidence>
<evidence type="ECO:0000256" key="5">
    <source>
        <dbReference type="ARBA" id="ARBA00023136"/>
    </source>
</evidence>
<feature type="transmembrane region" description="Helical" evidence="6">
    <location>
        <begin position="209"/>
        <end position="226"/>
    </location>
</feature>
<dbReference type="Pfam" id="PF01810">
    <property type="entry name" value="LysE"/>
    <property type="match status" value="1"/>
</dbReference>
<evidence type="ECO:0000256" key="1">
    <source>
        <dbReference type="ARBA" id="ARBA00004651"/>
    </source>
</evidence>
<keyword evidence="4 6" id="KW-1133">Transmembrane helix</keyword>
<dbReference type="PANTHER" id="PTHR30086:SF20">
    <property type="entry name" value="ARGININE EXPORTER PROTEIN ARGO-RELATED"/>
    <property type="match status" value="1"/>
</dbReference>